<feature type="domain" description="AB hydrolase-1" evidence="2">
    <location>
        <begin position="65"/>
        <end position="292"/>
    </location>
</feature>
<keyword evidence="3" id="KW-0378">Hydrolase</keyword>
<dbReference type="Gene3D" id="3.40.50.1820">
    <property type="entry name" value="alpha/beta hydrolase"/>
    <property type="match status" value="1"/>
</dbReference>
<evidence type="ECO:0000313" key="3">
    <source>
        <dbReference type="EMBL" id="NEL55934.1"/>
    </source>
</evidence>
<sequence>MSDQDSDRTSDQIGDRADDQNGGEDLVGPAWFRQSLAQVPEHVDVDVDGVRVHCRVWGRVGAPGLVLVHGGAAHSGWWDHVAPLLDTHRVVAVDLSGHGRSDRRPEYGVDRWASEVVGVIDALGLDRPVLVGHSMGGWVSTAVAADHPHAVSAVAVIDSPLNDRAPEQQAPRREHRVYPTLDAAVARFRTLPPQEVLLPYVRDHVARESLRPVEGGWTWAFDPAFFGRKTPVRGLLPRVAVPFLLLRCEHGLVSPAMAADIAGLLEGRLTTVDLPASGHHPMLDQPLALVVALRTLLAAWPPATGS</sequence>
<dbReference type="PANTHER" id="PTHR43798">
    <property type="entry name" value="MONOACYLGLYCEROL LIPASE"/>
    <property type="match status" value="1"/>
</dbReference>
<evidence type="ECO:0000256" key="1">
    <source>
        <dbReference type="SAM" id="MobiDB-lite"/>
    </source>
</evidence>
<dbReference type="PRINTS" id="PR00111">
    <property type="entry name" value="ABHYDROLASE"/>
</dbReference>
<keyword evidence="4" id="KW-1185">Reference proteome</keyword>
<gene>
    <name evidence="3" type="ORF">G1H19_18310</name>
</gene>
<name>A0A7K3WHJ9_9ACTN</name>
<feature type="compositionally biased region" description="Basic and acidic residues" evidence="1">
    <location>
        <begin position="1"/>
        <end position="19"/>
    </location>
</feature>
<evidence type="ECO:0000313" key="4">
    <source>
        <dbReference type="Proteomes" id="UP000470470"/>
    </source>
</evidence>
<dbReference type="InterPro" id="IPR050266">
    <property type="entry name" value="AB_hydrolase_sf"/>
</dbReference>
<dbReference type="InterPro" id="IPR029058">
    <property type="entry name" value="AB_hydrolase_fold"/>
</dbReference>
<dbReference type="GO" id="GO:0016020">
    <property type="term" value="C:membrane"/>
    <property type="evidence" value="ECO:0007669"/>
    <property type="project" value="TreeGrafter"/>
</dbReference>
<dbReference type="GO" id="GO:0016787">
    <property type="term" value="F:hydrolase activity"/>
    <property type="evidence" value="ECO:0007669"/>
    <property type="project" value="UniProtKB-KW"/>
</dbReference>
<comment type="caution">
    <text evidence="3">The sequence shown here is derived from an EMBL/GenBank/DDBJ whole genome shotgun (WGS) entry which is preliminary data.</text>
</comment>
<reference evidence="3 4" key="1">
    <citation type="submission" date="2020-02" db="EMBL/GenBank/DDBJ databases">
        <title>The whole genome sequence of CPCC 205119.</title>
        <authorList>
            <person name="Jiang Z."/>
        </authorList>
    </citation>
    <scope>NUCLEOTIDE SEQUENCE [LARGE SCALE GENOMIC DNA]</scope>
    <source>
        <strain evidence="3 4">CPCC 205119</strain>
    </source>
</reference>
<dbReference type="Proteomes" id="UP000470470">
    <property type="component" value="Unassembled WGS sequence"/>
</dbReference>
<feature type="region of interest" description="Disordered" evidence="1">
    <location>
        <begin position="1"/>
        <end position="24"/>
    </location>
</feature>
<dbReference type="AlphaFoldDB" id="A0A7K3WHJ9"/>
<protein>
    <submittedName>
        <fullName evidence="3">Alpha/beta hydrolase</fullName>
    </submittedName>
</protein>
<proteinExistence type="predicted"/>
<dbReference type="Pfam" id="PF12697">
    <property type="entry name" value="Abhydrolase_6"/>
    <property type="match status" value="1"/>
</dbReference>
<accession>A0A7K3WHJ9</accession>
<dbReference type="EMBL" id="JAAGWK010000026">
    <property type="protein sequence ID" value="NEL55934.1"/>
    <property type="molecule type" value="Genomic_DNA"/>
</dbReference>
<dbReference type="InterPro" id="IPR000073">
    <property type="entry name" value="AB_hydrolase_1"/>
</dbReference>
<dbReference type="RefSeq" id="WP_152730559.1">
    <property type="nucleotide sequence ID" value="NZ_JAABOZ010000002.1"/>
</dbReference>
<evidence type="ECO:0000259" key="2">
    <source>
        <dbReference type="Pfam" id="PF12697"/>
    </source>
</evidence>
<dbReference type="PANTHER" id="PTHR43798:SF33">
    <property type="entry name" value="HYDROLASE, PUTATIVE (AFU_ORTHOLOGUE AFUA_2G14860)-RELATED"/>
    <property type="match status" value="1"/>
</dbReference>
<organism evidence="3 4">
    <name type="scientific">Goekera deserti</name>
    <dbReference type="NCBI Taxonomy" id="2497753"/>
    <lineage>
        <taxon>Bacteria</taxon>
        <taxon>Bacillati</taxon>
        <taxon>Actinomycetota</taxon>
        <taxon>Actinomycetes</taxon>
        <taxon>Geodermatophilales</taxon>
        <taxon>Geodermatophilaceae</taxon>
        <taxon>Goekera</taxon>
    </lineage>
</organism>
<dbReference type="SUPFAM" id="SSF53474">
    <property type="entry name" value="alpha/beta-Hydrolases"/>
    <property type="match status" value="1"/>
</dbReference>